<dbReference type="PATRIC" id="fig|66876.3.peg.5032"/>
<evidence type="ECO:0000256" key="6">
    <source>
        <dbReference type="ARBA" id="ARBA00023136"/>
    </source>
</evidence>
<dbReference type="GO" id="GO:0005886">
    <property type="term" value="C:plasma membrane"/>
    <property type="evidence" value="ECO:0007669"/>
    <property type="project" value="UniProtKB-SubCell"/>
</dbReference>
<dbReference type="AlphaFoldDB" id="A0A0N1JWH9"/>
<keyword evidence="7 8" id="KW-0131">Cell cycle</keyword>
<sequence>MAGLRTARRGDSKRPSGPPSARAPHPRRTAWLRIPFGTPRRRRSVLVLVLVAGLGGFGGWALYGSDWFRVRDVKAVGTRVLTPDEVVAAARVPRNAPLLSVDTGATVRRIRARLPRIRTVEVIRSWPGTIALKVSERTPELVQRSGGNYREVDREGVRFATVRTVPKGVPLLEMAVSDSPSLSRFGTGRLRRAAADAVGQLPGAVRKDLRTVRVTSYDSLTLELTGARTVVWGSSERGAEKARVLTALLKAAHGARHFDVSVPSAPAAAGS</sequence>
<dbReference type="Pfam" id="PF08478">
    <property type="entry name" value="POTRA_1"/>
    <property type="match status" value="1"/>
</dbReference>
<keyword evidence="4 8" id="KW-0812">Transmembrane</keyword>
<evidence type="ECO:0000256" key="3">
    <source>
        <dbReference type="ARBA" id="ARBA00022618"/>
    </source>
</evidence>
<comment type="subcellular location">
    <subcellularLocation>
        <location evidence="8">Cell membrane</location>
        <topology evidence="8">Single-pass type II membrane protein</topology>
    </subcellularLocation>
    <subcellularLocation>
        <location evidence="1">Membrane</location>
    </subcellularLocation>
    <text evidence="8">Localizes to the division septum.</text>
</comment>
<dbReference type="HAMAP" id="MF_00911">
    <property type="entry name" value="FtsQ_subfam"/>
    <property type="match status" value="1"/>
</dbReference>
<evidence type="ECO:0000259" key="10">
    <source>
        <dbReference type="PROSITE" id="PS51779"/>
    </source>
</evidence>
<dbReference type="GO" id="GO:0032153">
    <property type="term" value="C:cell division site"/>
    <property type="evidence" value="ECO:0007669"/>
    <property type="project" value="UniProtKB-UniRule"/>
</dbReference>
<keyword evidence="5 8" id="KW-1133">Transmembrane helix</keyword>
<comment type="function">
    <text evidence="8">Essential cell division protein.</text>
</comment>
<dbReference type="PANTHER" id="PTHR37820:SF1">
    <property type="entry name" value="CELL DIVISION PROTEIN FTSQ"/>
    <property type="match status" value="1"/>
</dbReference>
<evidence type="ECO:0000256" key="7">
    <source>
        <dbReference type="ARBA" id="ARBA00023306"/>
    </source>
</evidence>
<feature type="transmembrane region" description="Helical" evidence="8">
    <location>
        <begin position="45"/>
        <end position="63"/>
    </location>
</feature>
<comment type="caution">
    <text evidence="11">The sequence shown here is derived from an EMBL/GenBank/DDBJ whole genome shotgun (WGS) entry which is preliminary data.</text>
</comment>
<name>A0A0N1JWH9_9ACTN</name>
<evidence type="ECO:0000256" key="2">
    <source>
        <dbReference type="ARBA" id="ARBA00022475"/>
    </source>
</evidence>
<dbReference type="InterPro" id="IPR013685">
    <property type="entry name" value="POTRA_FtsQ_type"/>
</dbReference>
<evidence type="ECO:0000313" key="11">
    <source>
        <dbReference type="EMBL" id="KPC61715.1"/>
    </source>
</evidence>
<protein>
    <recommendedName>
        <fullName evidence="8">Cell division protein FtsQ</fullName>
    </recommendedName>
</protein>
<dbReference type="RefSeq" id="WP_053925483.1">
    <property type="nucleotide sequence ID" value="NZ_LGKG01000145.1"/>
</dbReference>
<proteinExistence type="inferred from homology"/>
<evidence type="ECO:0000313" key="12">
    <source>
        <dbReference type="Proteomes" id="UP000037982"/>
    </source>
</evidence>
<evidence type="ECO:0000256" key="8">
    <source>
        <dbReference type="HAMAP-Rule" id="MF_00911"/>
    </source>
</evidence>
<dbReference type="InterPro" id="IPR050487">
    <property type="entry name" value="FtsQ_DivIB"/>
</dbReference>
<feature type="domain" description="POTRA" evidence="10">
    <location>
        <begin position="68"/>
        <end position="137"/>
    </location>
</feature>
<dbReference type="PROSITE" id="PS51779">
    <property type="entry name" value="POTRA"/>
    <property type="match status" value="1"/>
</dbReference>
<keyword evidence="2 8" id="KW-1003">Cell membrane</keyword>
<dbReference type="GO" id="GO:0090529">
    <property type="term" value="P:cell septum assembly"/>
    <property type="evidence" value="ECO:0007669"/>
    <property type="project" value="InterPro"/>
</dbReference>
<gene>
    <name evidence="8" type="primary">ftsQ</name>
    <name evidence="11" type="ORF">ADL29_22940</name>
</gene>
<keyword evidence="12" id="KW-1185">Reference proteome</keyword>
<organism evidence="11 12">
    <name type="scientific">Streptomyces chattanoogensis</name>
    <dbReference type="NCBI Taxonomy" id="66876"/>
    <lineage>
        <taxon>Bacteria</taxon>
        <taxon>Bacillati</taxon>
        <taxon>Actinomycetota</taxon>
        <taxon>Actinomycetes</taxon>
        <taxon>Kitasatosporales</taxon>
        <taxon>Streptomycetaceae</taxon>
        <taxon>Streptomyces</taxon>
    </lineage>
</organism>
<evidence type="ECO:0000256" key="5">
    <source>
        <dbReference type="ARBA" id="ARBA00022989"/>
    </source>
</evidence>
<evidence type="ECO:0000256" key="4">
    <source>
        <dbReference type="ARBA" id="ARBA00022692"/>
    </source>
</evidence>
<dbReference type="Proteomes" id="UP000037982">
    <property type="component" value="Unassembled WGS sequence"/>
</dbReference>
<dbReference type="Gene3D" id="3.10.20.310">
    <property type="entry name" value="membrane protein fhac"/>
    <property type="match status" value="1"/>
</dbReference>
<keyword evidence="3 8" id="KW-0132">Cell division</keyword>
<dbReference type="Pfam" id="PF03799">
    <property type="entry name" value="FtsQ_DivIB_C"/>
    <property type="match status" value="1"/>
</dbReference>
<dbReference type="EMBL" id="LGKG01000145">
    <property type="protein sequence ID" value="KPC61715.1"/>
    <property type="molecule type" value="Genomic_DNA"/>
</dbReference>
<evidence type="ECO:0000256" key="9">
    <source>
        <dbReference type="SAM" id="MobiDB-lite"/>
    </source>
</evidence>
<evidence type="ECO:0000256" key="1">
    <source>
        <dbReference type="ARBA" id="ARBA00004370"/>
    </source>
</evidence>
<dbReference type="GO" id="GO:0043093">
    <property type="term" value="P:FtsZ-dependent cytokinesis"/>
    <property type="evidence" value="ECO:0007669"/>
    <property type="project" value="UniProtKB-UniRule"/>
</dbReference>
<reference evidence="12" key="1">
    <citation type="submission" date="2015-07" db="EMBL/GenBank/DDBJ databases">
        <authorList>
            <person name="Ju K.-S."/>
            <person name="Doroghazi J.R."/>
            <person name="Metcalf W.W."/>
        </authorList>
    </citation>
    <scope>NUCLEOTIDE SEQUENCE [LARGE SCALE GENOMIC DNA]</scope>
    <source>
        <strain evidence="12">NRRL ISP-5002</strain>
    </source>
</reference>
<dbReference type="InterPro" id="IPR034746">
    <property type="entry name" value="POTRA"/>
</dbReference>
<dbReference type="InterPro" id="IPR005548">
    <property type="entry name" value="Cell_div_FtsQ/DivIB_C"/>
</dbReference>
<dbReference type="PANTHER" id="PTHR37820">
    <property type="entry name" value="CELL DIVISION PROTEIN DIVIB"/>
    <property type="match status" value="1"/>
</dbReference>
<keyword evidence="6 8" id="KW-0472">Membrane</keyword>
<accession>A0A0N1JWH9</accession>
<comment type="similarity">
    <text evidence="8">Belongs to the FtsQ/DivIB family. FtsQ subfamily.</text>
</comment>
<dbReference type="InterPro" id="IPR026579">
    <property type="entry name" value="FtsQ"/>
</dbReference>
<feature type="region of interest" description="Disordered" evidence="9">
    <location>
        <begin position="1"/>
        <end position="28"/>
    </location>
</feature>